<organism evidence="1 2">
    <name type="scientific">Pedobacter mendelii</name>
    <dbReference type="NCBI Taxonomy" id="1908240"/>
    <lineage>
        <taxon>Bacteria</taxon>
        <taxon>Pseudomonadati</taxon>
        <taxon>Bacteroidota</taxon>
        <taxon>Sphingobacteriia</taxon>
        <taxon>Sphingobacteriales</taxon>
        <taxon>Sphingobacteriaceae</taxon>
        <taxon>Pedobacter</taxon>
    </lineage>
</organism>
<reference evidence="2" key="1">
    <citation type="journal article" date="2019" name="Int. J. Syst. Evol. Microbiol.">
        <title>The Global Catalogue of Microorganisms (GCM) 10K type strain sequencing project: providing services to taxonomists for standard genome sequencing and annotation.</title>
        <authorList>
            <consortium name="The Broad Institute Genomics Platform"/>
            <consortium name="The Broad Institute Genome Sequencing Center for Infectious Disease"/>
            <person name="Wu L."/>
            <person name="Ma J."/>
        </authorList>
    </citation>
    <scope>NUCLEOTIDE SEQUENCE [LARGE SCALE GENOMIC DNA]</scope>
    <source>
        <strain evidence="2">CCM 8939</strain>
    </source>
</reference>
<gene>
    <name evidence="1" type="ORF">GCM10008119_21830</name>
</gene>
<accession>A0ABQ2BKA9</accession>
<protein>
    <submittedName>
        <fullName evidence="1">Uncharacterized protein</fullName>
    </submittedName>
</protein>
<dbReference type="EMBL" id="BMDJ01000005">
    <property type="protein sequence ID" value="GGI26272.1"/>
    <property type="molecule type" value="Genomic_DNA"/>
</dbReference>
<keyword evidence="2" id="KW-1185">Reference proteome</keyword>
<dbReference type="Proteomes" id="UP000645390">
    <property type="component" value="Unassembled WGS sequence"/>
</dbReference>
<proteinExistence type="predicted"/>
<comment type="caution">
    <text evidence="1">The sequence shown here is derived from an EMBL/GenBank/DDBJ whole genome shotgun (WGS) entry which is preliminary data.</text>
</comment>
<evidence type="ECO:0000313" key="1">
    <source>
        <dbReference type="EMBL" id="GGI26272.1"/>
    </source>
</evidence>
<evidence type="ECO:0000313" key="2">
    <source>
        <dbReference type="Proteomes" id="UP000645390"/>
    </source>
</evidence>
<dbReference type="RefSeq" id="WP_188414143.1">
    <property type="nucleotide sequence ID" value="NZ_BMDJ01000005.1"/>
</dbReference>
<sequence>MDKIYNLENFEIKVSLDKGIVRLYSDKNLWNYLNEDVKLRTFKLVETIKADYKEVIGKSLDINNKSFVVEIWAHIFSDYIGLVIKKHINISWIKKLVQKGIERAEIIDCGEKHLDSNRWLWDFVGRFVNFTIWIFPKNLGKRNLKT</sequence>
<name>A0ABQ2BKA9_9SPHI</name>